<dbReference type="InterPro" id="IPR014922">
    <property type="entry name" value="YdhG-like"/>
</dbReference>
<dbReference type="Proteomes" id="UP000003635">
    <property type="component" value="Unassembled WGS sequence"/>
</dbReference>
<dbReference type="EMBL" id="AAOT01000025">
    <property type="protein sequence ID" value="EAR50597.1"/>
    <property type="molecule type" value="Genomic_DNA"/>
</dbReference>
<gene>
    <name evidence="2" type="ORF">OG2516_12136</name>
</gene>
<dbReference type="STRING" id="314256.OG2516_12136"/>
<dbReference type="Pfam" id="PF08818">
    <property type="entry name" value="DUF1801"/>
    <property type="match status" value="1"/>
</dbReference>
<dbReference type="RefSeq" id="WP_007255945.1">
    <property type="nucleotide sequence ID" value="NZ_CH724107.1"/>
</dbReference>
<organism evidence="2 3">
    <name type="scientific">Oceanicola granulosus (strain ATCC BAA-861 / DSM 15982 / KCTC 12143 / HTCC2516)</name>
    <dbReference type="NCBI Taxonomy" id="314256"/>
    <lineage>
        <taxon>Bacteria</taxon>
        <taxon>Pseudomonadati</taxon>
        <taxon>Pseudomonadota</taxon>
        <taxon>Alphaproteobacteria</taxon>
        <taxon>Rhodobacterales</taxon>
        <taxon>Roseobacteraceae</taxon>
        <taxon>Oceanicola</taxon>
    </lineage>
</organism>
<feature type="domain" description="YdhG-like" evidence="1">
    <location>
        <begin position="15"/>
        <end position="112"/>
    </location>
</feature>
<comment type="caution">
    <text evidence="2">The sequence shown here is derived from an EMBL/GenBank/DDBJ whole genome shotgun (WGS) entry which is preliminary data.</text>
</comment>
<evidence type="ECO:0000259" key="1">
    <source>
        <dbReference type="Pfam" id="PF08818"/>
    </source>
</evidence>
<dbReference type="OrthoDB" id="214150at2"/>
<dbReference type="AlphaFoldDB" id="Q2CD81"/>
<proteinExistence type="predicted"/>
<evidence type="ECO:0000313" key="3">
    <source>
        <dbReference type="Proteomes" id="UP000003635"/>
    </source>
</evidence>
<name>Q2CD81_OCEGH</name>
<evidence type="ECO:0000313" key="2">
    <source>
        <dbReference type="EMBL" id="EAR50597.1"/>
    </source>
</evidence>
<dbReference type="SUPFAM" id="SSF159888">
    <property type="entry name" value="YdhG-like"/>
    <property type="match status" value="1"/>
</dbReference>
<protein>
    <recommendedName>
        <fullName evidence="1">YdhG-like domain-containing protein</fullName>
    </recommendedName>
</protein>
<dbReference type="Gene3D" id="3.90.1150.200">
    <property type="match status" value="1"/>
</dbReference>
<dbReference type="HOGENOM" id="CLU_116201_0_0_5"/>
<accession>Q2CD81</accession>
<dbReference type="InterPro" id="IPR016786">
    <property type="entry name" value="YdeI_bac"/>
</dbReference>
<sequence length="192" mass="21039">MTNKVDEWYAKDRPWRAELLKLREVLKTTGLGEAFKWNGPCYTGGGGNICAVWSMKENCALAFFKGALLTDSEGVLAAPGANSRSMRTMRFTSVAQIEARADTIRAYAAEAIALEAAGAKVTFDADDLEPPGELTEALEDDPDLREAFDALTPGRRRGWMLHFAGAKQAATRARRVEKARPLILAGKGYNER</sequence>
<dbReference type="Pfam" id="PF13376">
    <property type="entry name" value="OmdA"/>
    <property type="match status" value="1"/>
</dbReference>
<reference evidence="2 3" key="1">
    <citation type="journal article" date="2010" name="J. Bacteriol.">
        <title>Genome sequences of Oceanicola granulosus HTCC2516(T) and Oceanicola batsensis HTCC2597(TDelta).</title>
        <authorList>
            <person name="Thrash J.C."/>
            <person name="Cho J.C."/>
            <person name="Vergin K.L."/>
            <person name="Giovannoni S.J."/>
        </authorList>
    </citation>
    <scope>NUCLEOTIDE SEQUENCE [LARGE SCALE GENOMIC DNA]</scope>
    <source>
        <strain evidence="3">ATCC BAA-861 / DSM 15982 / KCTC 12143 / HTCC2516</strain>
    </source>
</reference>
<dbReference type="PIRSF" id="PIRSF021308">
    <property type="entry name" value="UCP021308"/>
    <property type="match status" value="1"/>
</dbReference>
<dbReference type="eggNOG" id="COG4430">
    <property type="taxonomic scope" value="Bacteria"/>
</dbReference>
<keyword evidence="3" id="KW-1185">Reference proteome</keyword>